<dbReference type="OrthoDB" id="4380123at2"/>
<dbReference type="InterPro" id="IPR008551">
    <property type="entry name" value="TANGO2"/>
</dbReference>
<dbReference type="Proteomes" id="UP000283523">
    <property type="component" value="Unassembled WGS sequence"/>
</dbReference>
<evidence type="ECO:0000313" key="1">
    <source>
        <dbReference type="EMBL" id="RIV23979.1"/>
    </source>
</evidence>
<comment type="caution">
    <text evidence="1">The sequence shown here is derived from an EMBL/GenBank/DDBJ whole genome shotgun (WGS) entry which is preliminary data.</text>
</comment>
<keyword evidence="2" id="KW-1185">Reference proteome</keyword>
<accession>A0A418MC91</accession>
<proteinExistence type="predicted"/>
<dbReference type="Pfam" id="PF05742">
    <property type="entry name" value="TANGO2"/>
    <property type="match status" value="1"/>
</dbReference>
<dbReference type="AlphaFoldDB" id="A0A418MC91"/>
<name>A0A418MC91_9BACT</name>
<gene>
    <name evidence="1" type="ORF">DYU11_13530</name>
</gene>
<sequence length="241" mass="27376">MCTATYIPLTPNGFILTHSRDEKAIRPPAQLPQPVRIGDHTVTFPKDPQGHGTWIAASAELTVCLLNGGFVPHQPQPPYQHSRGLVPLHVFTYPTIQAFVDGYDFTGIEPFTLLSLQWNRLTELRWTGQRLFVHDKDPNRSHIWSSVTLYSADVIDRREAWFRDWQLSHPTPAVGDIRLFHQFTGDGDEANALRMNRNNELFTVSLTSVVQHPGQTEMIYEDFGQQTFSHVSIHESVYATA</sequence>
<evidence type="ECO:0000313" key="2">
    <source>
        <dbReference type="Proteomes" id="UP000283523"/>
    </source>
</evidence>
<dbReference type="RefSeq" id="WP_119668195.1">
    <property type="nucleotide sequence ID" value="NZ_QXED01000003.1"/>
</dbReference>
<protein>
    <recommendedName>
        <fullName evidence="3">NRDE family protein</fullName>
    </recommendedName>
</protein>
<organism evidence="1 2">
    <name type="scientific">Fibrisoma montanum</name>
    <dbReference type="NCBI Taxonomy" id="2305895"/>
    <lineage>
        <taxon>Bacteria</taxon>
        <taxon>Pseudomonadati</taxon>
        <taxon>Bacteroidota</taxon>
        <taxon>Cytophagia</taxon>
        <taxon>Cytophagales</taxon>
        <taxon>Spirosomataceae</taxon>
        <taxon>Fibrisoma</taxon>
    </lineage>
</organism>
<dbReference type="EMBL" id="QXED01000003">
    <property type="protein sequence ID" value="RIV23979.1"/>
    <property type="molecule type" value="Genomic_DNA"/>
</dbReference>
<evidence type="ECO:0008006" key="3">
    <source>
        <dbReference type="Google" id="ProtNLM"/>
    </source>
</evidence>
<reference evidence="1 2" key="1">
    <citation type="submission" date="2018-08" db="EMBL/GenBank/DDBJ databases">
        <title>Fibrisoma montanum sp. nov., isolated from Danxia mountain soil.</title>
        <authorList>
            <person name="Huang Y."/>
        </authorList>
    </citation>
    <scope>NUCLEOTIDE SEQUENCE [LARGE SCALE GENOMIC DNA]</scope>
    <source>
        <strain evidence="1 2">HYT19</strain>
    </source>
</reference>